<feature type="non-terminal residue" evidence="2">
    <location>
        <position position="164"/>
    </location>
</feature>
<comment type="caution">
    <text evidence="2">The sequence shown here is derived from an EMBL/GenBank/DDBJ whole genome shotgun (WGS) entry which is preliminary data.</text>
</comment>
<proteinExistence type="predicted"/>
<sequence>MLLAPPGSDGSSLDKFWESLLNPQCSGSLPVVLRLCTAAISYACCRLSLLSLETSPDAIPPLFMGKIQHLLPRLVLDTRWEGIEEEMDTPIVVSAPSPPSPRWKEAALSLWRQTRLRELFKKDLFQLSFRDWLLWEMSMNPDVDPLSDMERQDYQRWAVNQYFL</sequence>
<evidence type="ECO:0000259" key="1">
    <source>
        <dbReference type="Pfam" id="PF24783"/>
    </source>
</evidence>
<dbReference type="Pfam" id="PF24783">
    <property type="entry name" value="FANCA_arcN"/>
    <property type="match status" value="1"/>
</dbReference>
<reference evidence="2" key="1">
    <citation type="submission" date="2023-05" db="EMBL/GenBank/DDBJ databases">
        <authorList>
            <person name="Stuckert A."/>
        </authorList>
    </citation>
    <scope>NUCLEOTIDE SEQUENCE</scope>
</reference>
<dbReference type="InterPro" id="IPR055387">
    <property type="entry name" value="FANCA_arcN"/>
</dbReference>
<dbReference type="PANTHER" id="PTHR12047:SF2">
    <property type="entry name" value="FANCONI ANEMIA GROUP A PROTEIN"/>
    <property type="match status" value="1"/>
</dbReference>
<evidence type="ECO:0000313" key="2">
    <source>
        <dbReference type="EMBL" id="CAI9596096.1"/>
    </source>
</evidence>
<dbReference type="InterPro" id="IPR003516">
    <property type="entry name" value="FANCA"/>
</dbReference>
<dbReference type="Proteomes" id="UP001162483">
    <property type="component" value="Unassembled WGS sequence"/>
</dbReference>
<keyword evidence="3" id="KW-1185">Reference proteome</keyword>
<name>A0ABN9FGE5_9NEOB</name>
<evidence type="ECO:0000313" key="3">
    <source>
        <dbReference type="Proteomes" id="UP001162483"/>
    </source>
</evidence>
<accession>A0ABN9FGE5</accession>
<protein>
    <recommendedName>
        <fullName evidence="1">Fanconi anaemia group A protein arcN subdomain domain-containing protein</fullName>
    </recommendedName>
</protein>
<organism evidence="2 3">
    <name type="scientific">Staurois parvus</name>
    <dbReference type="NCBI Taxonomy" id="386267"/>
    <lineage>
        <taxon>Eukaryota</taxon>
        <taxon>Metazoa</taxon>
        <taxon>Chordata</taxon>
        <taxon>Craniata</taxon>
        <taxon>Vertebrata</taxon>
        <taxon>Euteleostomi</taxon>
        <taxon>Amphibia</taxon>
        <taxon>Batrachia</taxon>
        <taxon>Anura</taxon>
        <taxon>Neobatrachia</taxon>
        <taxon>Ranoidea</taxon>
        <taxon>Ranidae</taxon>
        <taxon>Staurois</taxon>
    </lineage>
</organism>
<feature type="domain" description="Fanconi anaemia group A protein arcN subdomain" evidence="1">
    <location>
        <begin position="8"/>
        <end position="79"/>
    </location>
</feature>
<dbReference type="PANTHER" id="PTHR12047">
    <property type="entry name" value="FANCONI ANEMIA GROUP A PROTEIN"/>
    <property type="match status" value="1"/>
</dbReference>
<gene>
    <name evidence="2" type="ORF">SPARVUS_LOCUS12014924</name>
</gene>
<dbReference type="EMBL" id="CATNWA010016884">
    <property type="protein sequence ID" value="CAI9596096.1"/>
    <property type="molecule type" value="Genomic_DNA"/>
</dbReference>